<dbReference type="Proteomes" id="UP000008522">
    <property type="component" value="Chromosome"/>
</dbReference>
<dbReference type="Gene3D" id="1.20.120.1490">
    <property type="match status" value="1"/>
</dbReference>
<organism evidence="2 3">
    <name type="scientific">Brachyspira intermedia (strain ATCC 51140 / PWS/A)</name>
    <name type="common">Serpulina intermedia</name>
    <dbReference type="NCBI Taxonomy" id="1045858"/>
    <lineage>
        <taxon>Bacteria</taxon>
        <taxon>Pseudomonadati</taxon>
        <taxon>Spirochaetota</taxon>
        <taxon>Spirochaetia</taxon>
        <taxon>Brachyspirales</taxon>
        <taxon>Brachyspiraceae</taxon>
        <taxon>Brachyspira</taxon>
    </lineage>
</organism>
<evidence type="ECO:0000313" key="2">
    <source>
        <dbReference type="EMBL" id="AEM21570.1"/>
    </source>
</evidence>
<evidence type="ECO:0008006" key="4">
    <source>
        <dbReference type="Google" id="ProtNLM"/>
    </source>
</evidence>
<feature type="chain" id="PRO_5003398416" description="Periplasmic heavy metal sensor" evidence="1">
    <location>
        <begin position="28"/>
        <end position="132"/>
    </location>
</feature>
<keyword evidence="3" id="KW-1185">Reference proteome</keyword>
<dbReference type="GeneID" id="44969499"/>
<dbReference type="HOGENOM" id="CLU_1913054_0_0_12"/>
<dbReference type="OrthoDB" id="308938at2"/>
<dbReference type="RefSeq" id="WP_014487407.1">
    <property type="nucleotide sequence ID" value="NC_017243.1"/>
</dbReference>
<keyword evidence="1" id="KW-0732">Signal</keyword>
<sequence length="132" mass="15705">MFKILLFNKKFIFTVSAMILLSMSVFARGYESDDFNFNRRNGFYGRKLPNIQLTSEQMSQIQSIENKYYTQIENFRKDIYNQIQIIRLEMSKETPDISIIDKAIDNKTKSASELQKIRIQCFLEMDKVYKTN</sequence>
<dbReference type="KEGG" id="bip:Bint_0945"/>
<evidence type="ECO:0000256" key="1">
    <source>
        <dbReference type="SAM" id="SignalP"/>
    </source>
</evidence>
<evidence type="ECO:0000313" key="3">
    <source>
        <dbReference type="Proteomes" id="UP000008522"/>
    </source>
</evidence>
<dbReference type="EMBL" id="CP002874">
    <property type="protein sequence ID" value="AEM21570.1"/>
    <property type="molecule type" value="Genomic_DNA"/>
</dbReference>
<name>G0ELS0_BRAIP</name>
<gene>
    <name evidence="2" type="ordered locus">Bint_0945</name>
</gene>
<dbReference type="AlphaFoldDB" id="G0ELS0"/>
<protein>
    <recommendedName>
        <fullName evidence="4">Periplasmic heavy metal sensor</fullName>
    </recommendedName>
</protein>
<dbReference type="PATRIC" id="fig|1045858.4.peg.945"/>
<reference evidence="2 3" key="1">
    <citation type="journal article" date="2011" name="BMC Genomics">
        <title>Complete genome sequence of Brachyspira intermedia reveals unique genomic features in Brachyspira species and phage-mediated horizontal gene transfer.</title>
        <authorList>
            <person name="Hafstrom T."/>
            <person name="Jansson D.S."/>
            <person name="Segerman B."/>
        </authorList>
    </citation>
    <scope>NUCLEOTIDE SEQUENCE [LARGE SCALE GENOMIC DNA]</scope>
    <source>
        <strain evidence="3">ATCC 51140 / PWS/A</strain>
    </source>
</reference>
<feature type="signal peptide" evidence="1">
    <location>
        <begin position="1"/>
        <end position="27"/>
    </location>
</feature>
<proteinExistence type="predicted"/>
<accession>G0ELS0</accession>